<feature type="compositionally biased region" description="Basic and acidic residues" evidence="1">
    <location>
        <begin position="455"/>
        <end position="466"/>
    </location>
</feature>
<feature type="region of interest" description="Disordered" evidence="1">
    <location>
        <begin position="446"/>
        <end position="466"/>
    </location>
</feature>
<dbReference type="EMBL" id="CAJZAH010000001">
    <property type="protein sequence ID" value="CAG9169578.1"/>
    <property type="molecule type" value="Genomic_DNA"/>
</dbReference>
<dbReference type="RefSeq" id="WP_224040680.1">
    <property type="nucleotide sequence ID" value="NZ_CAJZAH010000001.1"/>
</dbReference>
<organism evidence="2 3">
    <name type="scientific">Cupriavidus respiraculi</name>
    <dbReference type="NCBI Taxonomy" id="195930"/>
    <lineage>
        <taxon>Bacteria</taxon>
        <taxon>Pseudomonadati</taxon>
        <taxon>Pseudomonadota</taxon>
        <taxon>Betaproteobacteria</taxon>
        <taxon>Burkholderiales</taxon>
        <taxon>Burkholderiaceae</taxon>
        <taxon>Cupriavidus</taxon>
    </lineage>
</organism>
<proteinExistence type="predicted"/>
<protein>
    <submittedName>
        <fullName evidence="2">Uncharacterized protein</fullName>
    </submittedName>
</protein>
<evidence type="ECO:0000313" key="3">
    <source>
        <dbReference type="Proteomes" id="UP000721236"/>
    </source>
</evidence>
<reference evidence="2 3" key="1">
    <citation type="submission" date="2021-08" db="EMBL/GenBank/DDBJ databases">
        <authorList>
            <person name="Peeters C."/>
        </authorList>
    </citation>
    <scope>NUCLEOTIDE SEQUENCE [LARGE SCALE GENOMIC DNA]</scope>
    <source>
        <strain evidence="2 3">LMG 21510</strain>
    </source>
</reference>
<evidence type="ECO:0000256" key="1">
    <source>
        <dbReference type="SAM" id="MobiDB-lite"/>
    </source>
</evidence>
<comment type="caution">
    <text evidence="2">The sequence shown here is derived from an EMBL/GenBank/DDBJ whole genome shotgun (WGS) entry which is preliminary data.</text>
</comment>
<gene>
    <name evidence="2" type="ORF">LMG21510_01498</name>
</gene>
<sequence length="466" mass="50404">MPFPSYLSPLGPPPIHANAYRRALRERVDFSQRLGADEIAEQAARMFLPSACLARRRPSGDGCGTQAPPGMAPVKLQFVTDKTSAEVSTLVARFDAIASDQALASDAARGRAVLRAIAEKIRPALETGAVGRTRMAHAAALEIAAAIANPKTMTIGWRAAVDAADGLNPMACKLGSPAQWGVSIVAQKGEGRVTLCESAAWDRYHWHGESPADAKARGGDADGEGNVRAISPHNVICQAGLALVADVQTTFAVKTQEWWLTRVLLRRKDQRATVGAKIRMVAFESSEVAVHEALAYEDATWRHAACNWLAWLCRLLSGIGSGRVGKREYAHLNKFRPLRDVLPPPPPEVQRDEGNWDAMIAQCERTRAKKAELLGKDARRAAARTGTWSGDSGYAGKVDLKLRFVSPTGRGSRVETLDYERAQDETTRRPLYEAFPMAALTERLLDGGGQARASGGERADDAIGLR</sequence>
<name>A0ABM8WQ56_9BURK</name>
<evidence type="ECO:0000313" key="2">
    <source>
        <dbReference type="EMBL" id="CAG9169578.1"/>
    </source>
</evidence>
<accession>A0ABM8WQ56</accession>
<keyword evidence="3" id="KW-1185">Reference proteome</keyword>
<dbReference type="Proteomes" id="UP000721236">
    <property type="component" value="Unassembled WGS sequence"/>
</dbReference>